<name>A0ABW5FKR5_9PSEU</name>
<comment type="caution">
    <text evidence="5">The sequence shown here is derived from an EMBL/GenBank/DDBJ whole genome shotgun (WGS) entry which is preliminary data.</text>
</comment>
<keyword evidence="2" id="KW-0238">DNA-binding</keyword>
<keyword evidence="3" id="KW-0804">Transcription</keyword>
<keyword evidence="6" id="KW-1185">Reference proteome</keyword>
<dbReference type="InterPro" id="IPR011008">
    <property type="entry name" value="Dimeric_a/b-barrel"/>
</dbReference>
<keyword evidence="1" id="KW-0805">Transcription regulation</keyword>
<evidence type="ECO:0000259" key="4">
    <source>
        <dbReference type="PROSITE" id="PS50956"/>
    </source>
</evidence>
<dbReference type="PROSITE" id="PS50956">
    <property type="entry name" value="HTH_ASNC_2"/>
    <property type="match status" value="1"/>
</dbReference>
<dbReference type="InterPro" id="IPR036388">
    <property type="entry name" value="WH-like_DNA-bd_sf"/>
</dbReference>
<evidence type="ECO:0000256" key="1">
    <source>
        <dbReference type="ARBA" id="ARBA00023015"/>
    </source>
</evidence>
<dbReference type="RefSeq" id="WP_378261557.1">
    <property type="nucleotide sequence ID" value="NZ_JBHUKR010000004.1"/>
</dbReference>
<evidence type="ECO:0000256" key="3">
    <source>
        <dbReference type="ARBA" id="ARBA00023163"/>
    </source>
</evidence>
<accession>A0ABW5FKR5</accession>
<proteinExistence type="predicted"/>
<evidence type="ECO:0000313" key="6">
    <source>
        <dbReference type="Proteomes" id="UP001597417"/>
    </source>
</evidence>
<dbReference type="SUPFAM" id="SSF46785">
    <property type="entry name" value="Winged helix' DNA-binding domain"/>
    <property type="match status" value="2"/>
</dbReference>
<dbReference type="SMART" id="SM00344">
    <property type="entry name" value="HTH_ASNC"/>
    <property type="match status" value="2"/>
</dbReference>
<protein>
    <submittedName>
        <fullName evidence="5">Lrp/AsnC family transcriptional regulator</fullName>
    </submittedName>
</protein>
<sequence length="323" mass="34664">MLEPRTPLSALDRRIVGALQVDGRASWRQIAAALGEPERTIARHGHALLASGTVTVVAASPHGEGMIVRVRCAAGMARPVGSALARRPDSTSCCLVTGPPDCFAEIFYPQHRLAALALDEISATPGVVDVRTDPITRYYRGVHEWQPGLITESETAAVTDPSLPASFRTGIAGLPALTREEQTILDALRKDGRTSYEALARFAGVSEPTARRRVQSLRGNGRAVVRAVIEPRLIGLPVEAMLWIRARPRDVDAIGEGLAVSPFVRYAAATMGEYQLAAQLVVADMRTLHDCVTRSPWSARAVSVETSLIVETPKRSGVLAGEP</sequence>
<dbReference type="InterPro" id="IPR000485">
    <property type="entry name" value="AsnC-type_HTH_dom"/>
</dbReference>
<dbReference type="Gene3D" id="3.30.70.920">
    <property type="match status" value="2"/>
</dbReference>
<dbReference type="Pfam" id="PF13404">
    <property type="entry name" value="HTH_AsnC-type"/>
    <property type="match status" value="2"/>
</dbReference>
<evidence type="ECO:0000313" key="5">
    <source>
        <dbReference type="EMBL" id="MFD2415613.1"/>
    </source>
</evidence>
<reference evidence="6" key="1">
    <citation type="journal article" date="2019" name="Int. J. Syst. Evol. Microbiol.">
        <title>The Global Catalogue of Microorganisms (GCM) 10K type strain sequencing project: providing services to taxonomists for standard genome sequencing and annotation.</title>
        <authorList>
            <consortium name="The Broad Institute Genomics Platform"/>
            <consortium name="The Broad Institute Genome Sequencing Center for Infectious Disease"/>
            <person name="Wu L."/>
            <person name="Ma J."/>
        </authorList>
    </citation>
    <scope>NUCLEOTIDE SEQUENCE [LARGE SCALE GENOMIC DNA]</scope>
    <source>
        <strain evidence="6">CGMCC 4.7645</strain>
    </source>
</reference>
<dbReference type="Proteomes" id="UP001597417">
    <property type="component" value="Unassembled WGS sequence"/>
</dbReference>
<dbReference type="InterPro" id="IPR019888">
    <property type="entry name" value="Tscrpt_reg_AsnC-like"/>
</dbReference>
<feature type="domain" description="HTH asnC-type" evidence="4">
    <location>
        <begin position="177"/>
        <end position="237"/>
    </location>
</feature>
<evidence type="ECO:0000256" key="2">
    <source>
        <dbReference type="ARBA" id="ARBA00023125"/>
    </source>
</evidence>
<dbReference type="EMBL" id="JBHUKR010000004">
    <property type="protein sequence ID" value="MFD2415613.1"/>
    <property type="molecule type" value="Genomic_DNA"/>
</dbReference>
<dbReference type="PANTHER" id="PTHR30154">
    <property type="entry name" value="LEUCINE-RESPONSIVE REGULATORY PROTEIN"/>
    <property type="match status" value="1"/>
</dbReference>
<dbReference type="SUPFAM" id="SSF54909">
    <property type="entry name" value="Dimeric alpha+beta barrel"/>
    <property type="match status" value="2"/>
</dbReference>
<gene>
    <name evidence="5" type="ORF">ACFSXZ_04645</name>
</gene>
<organism evidence="5 6">
    <name type="scientific">Amycolatopsis pigmentata</name>
    <dbReference type="NCBI Taxonomy" id="450801"/>
    <lineage>
        <taxon>Bacteria</taxon>
        <taxon>Bacillati</taxon>
        <taxon>Actinomycetota</taxon>
        <taxon>Actinomycetes</taxon>
        <taxon>Pseudonocardiales</taxon>
        <taxon>Pseudonocardiaceae</taxon>
        <taxon>Amycolatopsis</taxon>
    </lineage>
</organism>
<dbReference type="InterPro" id="IPR036390">
    <property type="entry name" value="WH_DNA-bd_sf"/>
</dbReference>
<dbReference type="Gene3D" id="1.10.10.10">
    <property type="entry name" value="Winged helix-like DNA-binding domain superfamily/Winged helix DNA-binding domain"/>
    <property type="match status" value="2"/>
</dbReference>
<dbReference type="PRINTS" id="PR00033">
    <property type="entry name" value="HTHASNC"/>
</dbReference>
<dbReference type="PANTHER" id="PTHR30154:SF34">
    <property type="entry name" value="TRANSCRIPTIONAL REGULATOR AZLB"/>
    <property type="match status" value="1"/>
</dbReference>